<dbReference type="EMBL" id="JACCFP010000001">
    <property type="protein sequence ID" value="NYJ00520.1"/>
    <property type="molecule type" value="Genomic_DNA"/>
</dbReference>
<organism evidence="5 6">
    <name type="scientific">Nocardioides thalensis</name>
    <dbReference type="NCBI Taxonomy" id="1914755"/>
    <lineage>
        <taxon>Bacteria</taxon>
        <taxon>Bacillati</taxon>
        <taxon>Actinomycetota</taxon>
        <taxon>Actinomycetes</taxon>
        <taxon>Propionibacteriales</taxon>
        <taxon>Nocardioidaceae</taxon>
        <taxon>Nocardioides</taxon>
    </lineage>
</organism>
<proteinExistence type="inferred from homology"/>
<dbReference type="RefSeq" id="WP_179667097.1">
    <property type="nucleotide sequence ID" value="NZ_JACCFP010000001.1"/>
</dbReference>
<evidence type="ECO:0000313" key="6">
    <source>
        <dbReference type="Proteomes" id="UP000530424"/>
    </source>
</evidence>
<comment type="caution">
    <text evidence="5">The sequence shown here is derived from an EMBL/GenBank/DDBJ whole genome shotgun (WGS) entry which is preliminary data.</text>
</comment>
<accession>A0A853BX76</accession>
<evidence type="ECO:0000256" key="2">
    <source>
        <dbReference type="ARBA" id="ARBA00022679"/>
    </source>
</evidence>
<dbReference type="InterPro" id="IPR000182">
    <property type="entry name" value="GNAT_dom"/>
</dbReference>
<gene>
    <name evidence="5" type="ORF">HNR19_001218</name>
</gene>
<dbReference type="GO" id="GO:0008080">
    <property type="term" value="F:N-acetyltransferase activity"/>
    <property type="evidence" value="ECO:0007669"/>
    <property type="project" value="TreeGrafter"/>
</dbReference>
<dbReference type="SUPFAM" id="SSF55729">
    <property type="entry name" value="Acyl-CoA N-acyltransferases (Nat)"/>
    <property type="match status" value="1"/>
</dbReference>
<keyword evidence="2 5" id="KW-0808">Transferase</keyword>
<comment type="similarity">
    <text evidence="1">Belongs to the acetyltransferase family.</text>
</comment>
<evidence type="ECO:0000256" key="3">
    <source>
        <dbReference type="ARBA" id="ARBA00023315"/>
    </source>
</evidence>
<dbReference type="PROSITE" id="PS51186">
    <property type="entry name" value="GNAT"/>
    <property type="match status" value="1"/>
</dbReference>
<name>A0A853BX76_9ACTN</name>
<keyword evidence="3" id="KW-0012">Acyltransferase</keyword>
<dbReference type="Pfam" id="PF00583">
    <property type="entry name" value="Acetyltransf_1"/>
    <property type="match status" value="1"/>
</dbReference>
<evidence type="ECO:0000256" key="1">
    <source>
        <dbReference type="ARBA" id="ARBA00008694"/>
    </source>
</evidence>
<feature type="domain" description="N-acetyltransferase" evidence="4">
    <location>
        <begin position="8"/>
        <end position="168"/>
    </location>
</feature>
<reference evidence="5 6" key="1">
    <citation type="submission" date="2020-07" db="EMBL/GenBank/DDBJ databases">
        <title>Sequencing the genomes of 1000 actinobacteria strains.</title>
        <authorList>
            <person name="Klenk H.-P."/>
        </authorList>
    </citation>
    <scope>NUCLEOTIDE SEQUENCE [LARGE SCALE GENOMIC DNA]</scope>
    <source>
        <strain evidence="5 6">DSM 103833</strain>
    </source>
</reference>
<evidence type="ECO:0000259" key="4">
    <source>
        <dbReference type="PROSITE" id="PS51186"/>
    </source>
</evidence>
<dbReference type="Proteomes" id="UP000530424">
    <property type="component" value="Unassembled WGS sequence"/>
</dbReference>
<dbReference type="PANTHER" id="PTHR10545">
    <property type="entry name" value="DIAMINE N-ACETYLTRANSFERASE"/>
    <property type="match status" value="1"/>
</dbReference>
<protein>
    <submittedName>
        <fullName evidence="5">GNAT superfamily N-acetyltransferase</fullName>
    </submittedName>
</protein>
<dbReference type="InterPro" id="IPR016181">
    <property type="entry name" value="Acyl_CoA_acyltransferase"/>
</dbReference>
<keyword evidence="6" id="KW-1185">Reference proteome</keyword>
<evidence type="ECO:0000313" key="5">
    <source>
        <dbReference type="EMBL" id="NYJ00520.1"/>
    </source>
</evidence>
<dbReference type="CDD" id="cd04301">
    <property type="entry name" value="NAT_SF"/>
    <property type="match status" value="1"/>
</dbReference>
<dbReference type="PANTHER" id="PTHR10545:SF29">
    <property type="entry name" value="GH14572P-RELATED"/>
    <property type="match status" value="1"/>
</dbReference>
<dbReference type="InterPro" id="IPR051016">
    <property type="entry name" value="Diverse_Substrate_AcTransf"/>
</dbReference>
<sequence>MTAVELPPGIRVATADDVDDILRLIRELADYEREPAETVKNTPERLREWLFGEDSVASCLVAESDGKVVGIALWFRTYSTWTGVPGIYLEDLFVEPGQRGSGFGKAFLVALSRIALARGYQRVEWVVLDWNKPSIEFYEALGARPMKEWHTYRLTGEALAALGSGVVE</sequence>
<dbReference type="AlphaFoldDB" id="A0A853BX76"/>
<dbReference type="Gene3D" id="3.40.630.30">
    <property type="match status" value="1"/>
</dbReference>
<dbReference type="FunFam" id="3.40.630.30:FF:000064">
    <property type="entry name" value="GNAT family acetyltransferase"/>
    <property type="match status" value="1"/>
</dbReference>